<dbReference type="GO" id="GO:0006355">
    <property type="term" value="P:regulation of DNA-templated transcription"/>
    <property type="evidence" value="ECO:0007669"/>
    <property type="project" value="TreeGrafter"/>
</dbReference>
<feature type="compositionally biased region" description="Polar residues" evidence="2">
    <location>
        <begin position="174"/>
        <end position="193"/>
    </location>
</feature>
<evidence type="ECO:0000313" key="4">
    <source>
        <dbReference type="EMBL" id="KAG0649133.1"/>
    </source>
</evidence>
<dbReference type="Pfam" id="PF00856">
    <property type="entry name" value="SET"/>
    <property type="match status" value="1"/>
</dbReference>
<evidence type="ECO:0000256" key="1">
    <source>
        <dbReference type="ARBA" id="ARBA00022853"/>
    </source>
</evidence>
<dbReference type="AlphaFoldDB" id="A0A9P6VJH8"/>
<dbReference type="SUPFAM" id="SSF82199">
    <property type="entry name" value="SET domain"/>
    <property type="match status" value="1"/>
</dbReference>
<feature type="region of interest" description="Disordered" evidence="2">
    <location>
        <begin position="484"/>
        <end position="713"/>
    </location>
</feature>
<dbReference type="Proteomes" id="UP000785200">
    <property type="component" value="Unassembled WGS sequence"/>
</dbReference>
<dbReference type="OrthoDB" id="1928087at2759"/>
<feature type="compositionally biased region" description="Polar residues" evidence="2">
    <location>
        <begin position="505"/>
        <end position="526"/>
    </location>
</feature>
<proteinExistence type="predicted"/>
<feature type="compositionally biased region" description="Polar residues" evidence="2">
    <location>
        <begin position="109"/>
        <end position="118"/>
    </location>
</feature>
<feature type="compositionally biased region" description="Basic residues" evidence="2">
    <location>
        <begin position="492"/>
        <end position="504"/>
    </location>
</feature>
<reference evidence="4" key="1">
    <citation type="submission" date="2019-07" db="EMBL/GenBank/DDBJ databases">
        <title>Hyphodiscus hymeniophilus genome sequencing and assembly.</title>
        <authorList>
            <person name="Kramer G."/>
            <person name="Nodwell J."/>
        </authorList>
    </citation>
    <scope>NUCLEOTIDE SEQUENCE</scope>
    <source>
        <strain evidence="4">ATCC 34498</strain>
    </source>
</reference>
<organism evidence="4 5">
    <name type="scientific">Hyphodiscus hymeniophilus</name>
    <dbReference type="NCBI Taxonomy" id="353542"/>
    <lineage>
        <taxon>Eukaryota</taxon>
        <taxon>Fungi</taxon>
        <taxon>Dikarya</taxon>
        <taxon>Ascomycota</taxon>
        <taxon>Pezizomycotina</taxon>
        <taxon>Leotiomycetes</taxon>
        <taxon>Helotiales</taxon>
        <taxon>Hyphodiscaceae</taxon>
        <taxon>Hyphodiscus</taxon>
    </lineage>
</organism>
<feature type="compositionally biased region" description="Basic and acidic residues" evidence="2">
    <location>
        <begin position="565"/>
        <end position="584"/>
    </location>
</feature>
<evidence type="ECO:0000256" key="2">
    <source>
        <dbReference type="SAM" id="MobiDB-lite"/>
    </source>
</evidence>
<keyword evidence="1" id="KW-0156">Chromatin regulator</keyword>
<dbReference type="GO" id="GO:0034967">
    <property type="term" value="C:Set3 complex"/>
    <property type="evidence" value="ECO:0007669"/>
    <property type="project" value="TreeGrafter"/>
</dbReference>
<comment type="caution">
    <text evidence="4">The sequence shown here is derived from an EMBL/GenBank/DDBJ whole genome shotgun (WGS) entry which is preliminary data.</text>
</comment>
<dbReference type="PROSITE" id="PS50280">
    <property type="entry name" value="SET"/>
    <property type="match status" value="1"/>
</dbReference>
<name>A0A9P6VJH8_9HELO</name>
<dbReference type="GO" id="GO:0070210">
    <property type="term" value="C:Rpd3L-Expanded complex"/>
    <property type="evidence" value="ECO:0007669"/>
    <property type="project" value="TreeGrafter"/>
</dbReference>
<dbReference type="InterPro" id="IPR046341">
    <property type="entry name" value="SET_dom_sf"/>
</dbReference>
<feature type="domain" description="SET" evidence="3">
    <location>
        <begin position="283"/>
        <end position="411"/>
    </location>
</feature>
<dbReference type="PANTHER" id="PTHR46462">
    <property type="entry name" value="UPSET, ISOFORM A"/>
    <property type="match status" value="1"/>
</dbReference>
<feature type="region of interest" description="Disordered" evidence="2">
    <location>
        <begin position="106"/>
        <end position="211"/>
    </location>
</feature>
<feature type="region of interest" description="Disordered" evidence="2">
    <location>
        <begin position="950"/>
        <end position="997"/>
    </location>
</feature>
<accession>A0A9P6VJH8</accession>
<feature type="region of interest" description="Disordered" evidence="2">
    <location>
        <begin position="804"/>
        <end position="872"/>
    </location>
</feature>
<dbReference type="PANTHER" id="PTHR46462:SF3">
    <property type="entry name" value="UPSET, ISOFORM A"/>
    <property type="match status" value="1"/>
</dbReference>
<feature type="compositionally biased region" description="Polar residues" evidence="2">
    <location>
        <begin position="1"/>
        <end position="32"/>
    </location>
</feature>
<dbReference type="InterPro" id="IPR001214">
    <property type="entry name" value="SET_dom"/>
</dbReference>
<dbReference type="EMBL" id="VNKQ01000008">
    <property type="protein sequence ID" value="KAG0649133.1"/>
    <property type="molecule type" value="Genomic_DNA"/>
</dbReference>
<evidence type="ECO:0000313" key="5">
    <source>
        <dbReference type="Proteomes" id="UP000785200"/>
    </source>
</evidence>
<dbReference type="InterPro" id="IPR013083">
    <property type="entry name" value="Znf_RING/FYVE/PHD"/>
</dbReference>
<feature type="compositionally biased region" description="Polar residues" evidence="2">
    <location>
        <begin position="986"/>
        <end position="997"/>
    </location>
</feature>
<dbReference type="GO" id="GO:0006325">
    <property type="term" value="P:chromatin organization"/>
    <property type="evidence" value="ECO:0007669"/>
    <property type="project" value="UniProtKB-KW"/>
</dbReference>
<feature type="compositionally biased region" description="Polar residues" evidence="2">
    <location>
        <begin position="624"/>
        <end position="643"/>
    </location>
</feature>
<feature type="compositionally biased region" description="Polar residues" evidence="2">
    <location>
        <begin position="846"/>
        <end position="872"/>
    </location>
</feature>
<dbReference type="Gene3D" id="3.30.40.10">
    <property type="entry name" value="Zinc/RING finger domain, C3HC4 (zinc finger)"/>
    <property type="match status" value="1"/>
</dbReference>
<sequence>MTETPDPNSTQIATPLQTVFHSTPSISGNDAPSATEPVDENPDDYTIKCICDWSEDDGNTIYCETCNTWQHIECFYPGRAEETSHPDFAHSCADCKPRPLDRRRAIEWQQGQSRNKLPSDNGDKKMKRPASKSHKKKTKPADLQVNGFHDHDSNRNGSPQDQHPQTKKTKGHRSTQSVSSQVKRTPPFNSRANSHTHPPSPAHTPPDLPKDFLLHTFSDTFKHLYDDDRSFQRTDYNTYSLEVTNRLTSWLNEPGQLQQDTGLKNEQDAFSRIRADMQEPSFPELRVDKKDVMINDASLRFCSLIAEMPIKYNFAIGEFNGVVGFQKDYCNDLNNGWGAEYAHPKPFVFFPSYLPLYIDARNIGSDCRYARRSCRPNAAVDTMVRHGSDYHFWVVSERSISAGEQITLPWDFRFKAHVQKRFLHLLNLGEADGPAFDGADITEEEYEHLTNVTYSVLSDYGGCACELGADCAFARFHRNYHGRLHNQSNGVKSKKGSNGRKSKTHVSPTSTGHATNSRAASEGQQDQYDDDESRSVSGSVRSKPRSRDLTPLHGVSETNGILTEPSDREKRKLAALEDSFRKMEQGQPSRKKKRTSEGSTMSGQASATPQPVPKPRQRSVAPRSISNTNGSRSNKYVDASTSGRESDPPFAPFNAWSPTAPTRSPGDSVARSGSMPDKSRQTSIVPKHSYADASTQTDEVEGAWYSPSATQPPKRSFISLSRRLLKNRLKLQAQIDATRAAVDEGTLGSPTMSMDIDRHAQEEGSNPESPIDSRDRNLSIASSTPSIDVSVIGTDVNMPDAPAILVGNTIKPPPPPWPGQSDAARPNSLPGRTSPDLRVQMPPAPSFSSTNISGTGTLSGSVTPSSAAGSISQSPFGTAFPSIFPPPTVNGAVQSPAKGPKKLSLSDYRAARAKKAEVDLASKKPGSSPTIPASILKASLSAIEEAKTSVTLEGSVIVDTPMMEQTSDPIASNEGLPSSDPAPKPNMSSDQLPNGTL</sequence>
<dbReference type="Gene3D" id="2.170.270.10">
    <property type="entry name" value="SET domain"/>
    <property type="match status" value="1"/>
</dbReference>
<protein>
    <submittedName>
        <fullName evidence="4">Inactive histone-lysine N-methyltransferase 2E</fullName>
    </submittedName>
</protein>
<evidence type="ECO:0000259" key="3">
    <source>
        <dbReference type="PROSITE" id="PS50280"/>
    </source>
</evidence>
<feature type="compositionally biased region" description="Basic residues" evidence="2">
    <location>
        <begin position="125"/>
        <end position="138"/>
    </location>
</feature>
<dbReference type="SUPFAM" id="SSF57903">
    <property type="entry name" value="FYVE/PHD zinc finger"/>
    <property type="match status" value="1"/>
</dbReference>
<feature type="region of interest" description="Disordered" evidence="2">
    <location>
        <begin position="1"/>
        <end position="40"/>
    </location>
</feature>
<feature type="compositionally biased region" description="Polar residues" evidence="2">
    <location>
        <begin position="597"/>
        <end position="609"/>
    </location>
</feature>
<feature type="compositionally biased region" description="Pro residues" evidence="2">
    <location>
        <begin position="198"/>
        <end position="207"/>
    </location>
</feature>
<dbReference type="SMART" id="SM00317">
    <property type="entry name" value="SET"/>
    <property type="match status" value="1"/>
</dbReference>
<feature type="region of interest" description="Disordered" evidence="2">
    <location>
        <begin position="759"/>
        <end position="778"/>
    </location>
</feature>
<gene>
    <name evidence="4" type="ORF">D0Z07_4188</name>
</gene>
<keyword evidence="5" id="KW-1185">Reference proteome</keyword>
<dbReference type="InterPro" id="IPR011011">
    <property type="entry name" value="Znf_FYVE_PHD"/>
</dbReference>